<keyword evidence="2" id="KW-1185">Reference proteome</keyword>
<sequence>MPSELNPGRLELGVLVEGMQRLVTTVAGLLEAAERRGHVAAVVLIDPHTAGAQRPCGAVRLGQVGGPHRGSEAVGRVVGDRHRFLGAVEADHREHRAKDFLLSDLHRIVDAIEDGRLDVQPAGFFQRPLAADQHLRAGLAPGVDVAEHGVELLGVHQGADVGRRVQRVARLPALERLHHHGQEALLDRTLHQQPRTGSADLALIEGDRTRRRLGSRLQVGRIGEDDVRALAARLQPDALHVRLAGVDHQLLGHPRGAGKDQGIDVHVQRQRLADGVAVTWQDIEHAGRNAGVDRQLGDADGGQRRLLGRLEHHRVACGQCRAELPAGHHQREIPRHDGRHHADRLAGDQAQLVVGRGRHLVVDLVDRLAAPAQRPRRTGDVHRQRIADRLAHVEGLQQGQLLAVRFQQIGEANQHRLALGRRQLRPAACLECGACAGHRTLGIGQVAAGDLGQHPPVHRADAVELATLRRGAILTLDKGATFDTQVTGTLLPIGEGQAGHGASSLSGLRVMENAP</sequence>
<proteinExistence type="predicted"/>
<evidence type="ECO:0000313" key="1">
    <source>
        <dbReference type="EMBL" id="ABP77754.1"/>
    </source>
</evidence>
<protein>
    <submittedName>
        <fullName evidence="1">Uncharacterized protein</fullName>
    </submittedName>
</protein>
<dbReference type="Proteomes" id="UP000000233">
    <property type="component" value="Chromosome"/>
</dbReference>
<evidence type="ECO:0000313" key="2">
    <source>
        <dbReference type="Proteomes" id="UP000000233"/>
    </source>
</evidence>
<dbReference type="HOGENOM" id="CLU_031863_0_0_6"/>
<accession>A4VFK3</accession>
<reference evidence="1 2" key="1">
    <citation type="journal article" date="2008" name="Proc. Natl. Acad. Sci. U.S.A.">
        <title>Nitrogen fixation island and rhizosphere competence traits in the genome of root-associated Pseudomonas stutzeri A1501.</title>
        <authorList>
            <person name="Yan Y."/>
            <person name="Yang J."/>
            <person name="Dou Y."/>
            <person name="Chen M."/>
            <person name="Ping S."/>
            <person name="Peng J."/>
            <person name="Lu W."/>
            <person name="Zhang W."/>
            <person name="Yao Z."/>
            <person name="Li H."/>
            <person name="Liu W."/>
            <person name="He S."/>
            <person name="Geng L."/>
            <person name="Zhang X."/>
            <person name="Yang F."/>
            <person name="Yu H."/>
            <person name="Zhan Y."/>
            <person name="Li D."/>
            <person name="Lin Z."/>
            <person name="Wang Y."/>
            <person name="Elmerich C."/>
            <person name="Lin M."/>
            <person name="Jin Q."/>
        </authorList>
    </citation>
    <scope>NUCLEOTIDE SEQUENCE [LARGE SCALE GENOMIC DNA]</scope>
    <source>
        <strain evidence="1 2">A1501</strain>
    </source>
</reference>
<dbReference type="eggNOG" id="ENOG50337X8">
    <property type="taxonomic scope" value="Bacteria"/>
</dbReference>
<gene>
    <name evidence="1" type="ordered locus">PST_0047</name>
</gene>
<organism evidence="1 2">
    <name type="scientific">Stutzerimonas stutzeri (strain A1501)</name>
    <name type="common">Pseudomonas stutzeri</name>
    <dbReference type="NCBI Taxonomy" id="379731"/>
    <lineage>
        <taxon>Bacteria</taxon>
        <taxon>Pseudomonadati</taxon>
        <taxon>Pseudomonadota</taxon>
        <taxon>Gammaproteobacteria</taxon>
        <taxon>Pseudomonadales</taxon>
        <taxon>Pseudomonadaceae</taxon>
        <taxon>Stutzerimonas</taxon>
    </lineage>
</organism>
<dbReference type="AlphaFoldDB" id="A4VFK3"/>
<dbReference type="KEGG" id="psa:PST_0047"/>
<name>A4VFK3_STUS1</name>
<dbReference type="EMBL" id="CP000304">
    <property type="protein sequence ID" value="ABP77754.1"/>
    <property type="molecule type" value="Genomic_DNA"/>
</dbReference>